<accession>A0A699R2W9</accession>
<dbReference type="EMBL" id="BKCJ011072367">
    <property type="protein sequence ID" value="GFC79856.1"/>
    <property type="molecule type" value="Genomic_DNA"/>
</dbReference>
<proteinExistence type="predicted"/>
<protein>
    <submittedName>
        <fullName evidence="1">Uncharacterized protein</fullName>
    </submittedName>
</protein>
<feature type="non-terminal residue" evidence="1">
    <location>
        <position position="1"/>
    </location>
</feature>
<organism evidence="1">
    <name type="scientific">Tanacetum cinerariifolium</name>
    <name type="common">Dalmatian daisy</name>
    <name type="synonym">Chrysanthemum cinerariifolium</name>
    <dbReference type="NCBI Taxonomy" id="118510"/>
    <lineage>
        <taxon>Eukaryota</taxon>
        <taxon>Viridiplantae</taxon>
        <taxon>Streptophyta</taxon>
        <taxon>Embryophyta</taxon>
        <taxon>Tracheophyta</taxon>
        <taxon>Spermatophyta</taxon>
        <taxon>Magnoliopsida</taxon>
        <taxon>eudicotyledons</taxon>
        <taxon>Gunneridae</taxon>
        <taxon>Pentapetalae</taxon>
        <taxon>asterids</taxon>
        <taxon>campanulids</taxon>
        <taxon>Asterales</taxon>
        <taxon>Asteraceae</taxon>
        <taxon>Asteroideae</taxon>
        <taxon>Anthemideae</taxon>
        <taxon>Anthemidinae</taxon>
        <taxon>Tanacetum</taxon>
    </lineage>
</organism>
<dbReference type="AlphaFoldDB" id="A0A699R2W9"/>
<comment type="caution">
    <text evidence="1">The sequence shown here is derived from an EMBL/GenBank/DDBJ whole genome shotgun (WGS) entry which is preliminary data.</text>
</comment>
<evidence type="ECO:0000313" key="1">
    <source>
        <dbReference type="EMBL" id="GFC79856.1"/>
    </source>
</evidence>
<sequence>ICISSDLLDESVGSFIPRVILICSVFVGVPVAPEVARLQLPHLPGTMVSPCLCSDDLESDTEMRKRHVSPTPHDAMHARWRSIVVSRSSSPTTSTSEIPTAPSLTEPSVVVVPSTNIISPVDAPPGIHQR</sequence>
<name>A0A699R2W9_TANCI</name>
<reference evidence="1" key="1">
    <citation type="journal article" date="2019" name="Sci. Rep.">
        <title>Draft genome of Tanacetum cinerariifolium, the natural source of mosquito coil.</title>
        <authorList>
            <person name="Yamashiro T."/>
            <person name="Shiraishi A."/>
            <person name="Satake H."/>
            <person name="Nakayama K."/>
        </authorList>
    </citation>
    <scope>NUCLEOTIDE SEQUENCE</scope>
</reference>
<gene>
    <name evidence="1" type="ORF">Tci_851826</name>
</gene>